<dbReference type="EMBL" id="SWFS01000245">
    <property type="protein sequence ID" value="KAA8912946.1"/>
    <property type="molecule type" value="Genomic_DNA"/>
</dbReference>
<evidence type="ECO:0000313" key="10">
    <source>
        <dbReference type="Proteomes" id="UP000761534"/>
    </source>
</evidence>
<evidence type="ECO:0000256" key="4">
    <source>
        <dbReference type="ARBA" id="ARBA00022840"/>
    </source>
</evidence>
<dbReference type="Pfam" id="PF05192">
    <property type="entry name" value="MutS_III"/>
    <property type="match status" value="1"/>
</dbReference>
<dbReference type="InterPro" id="IPR007695">
    <property type="entry name" value="DNA_mismatch_repair_MutS-lik_N"/>
</dbReference>
<comment type="similarity">
    <text evidence="1">Belongs to the DNA mismatch repair MutS family.</text>
</comment>
<dbReference type="GO" id="GO:0043504">
    <property type="term" value="P:mitochondrial DNA repair"/>
    <property type="evidence" value="ECO:0007669"/>
    <property type="project" value="TreeGrafter"/>
</dbReference>
<sequence>MYAFKTAVAGLFERRIFSSGLSHVGCFRGNSTLTKISYNELGAKYFDSGKLPLEPVSGSKAATKKMSMYQGIRKTMVEHPSSIVLTQVGSFYELYFEQAAEFGPKLNLKVAKKQSQEVPNGFVFMAGFPCYQLDRYLKMLVNDLAKNVTLVEQFELPGAGSTKNIERRVTRTITPGTLISESFIDAHRANYLLSIVFTNAHLEKVPTEDSPVGLSWIDLSVGSFYYQSTTVKDLASDIARLQPKEILLDSDIRRYGVECGKWYADLSDLSRYFISYQRFPNRDDFGQYSSTFADVSVSTAEYRADNTGYREVTAMMAILSYLKENLPESQLSVRFPQKVVSTEVMKMDNRSMEALEIFQSTGNVTRGSLFNTIKRTVSPSGTRLLNRWLSEPLVDIGDIERRHDLVEFFLHHRNLSRQVYSELSSINDCMRLLQKINLRKVDPTDLVALVTSVFSMEKILRLFKDHNENAVVGELIERLQANIKDPIKLAKRAYKWLDTESIMVQESSESEETPEEPTKKPKRISTNGMVDKPIMKETASVELSRLYEDYRSFDELKMELQKRLTDDQNPGVQVSLKWSPQYLYYAHVTLSGLKKGVTFDDVRVPGTILNQTKNRQCIQNSEWAVLGTNRERILEKKKVIEERLLEKLRREALQNRVSLRECCDVIDELDVLISFATLTREYGLIRPQMALDSETNIISGRHLTVETGLINRGVNFVPNDCHLDNDKIWVITGPNMGGKSTFIRQIAVTTVLAQIGCYVPAQSATIGVVDQIFCRVGAADDLYRDRSTFMVEMLETSSILRNATPRSLAILDEVGRGTSGRDGLAIAYATIMHLSQENNCRALFATHFGQELHQLLQRNNLHEAVDYYHTDILETPQVEGISSFSFDYKLKKGVCVESQGIKVAALAGFPNRALEIAKEAMSTLDTD</sequence>
<dbReference type="PIRSF" id="PIRSF037677">
    <property type="entry name" value="DNA_mis_repair_Msh6"/>
    <property type="match status" value="1"/>
</dbReference>
<comment type="caution">
    <text evidence="9">The sequence shown here is derived from an EMBL/GenBank/DDBJ whole genome shotgun (WGS) entry which is preliminary data.</text>
</comment>
<dbReference type="InterPro" id="IPR036187">
    <property type="entry name" value="DNA_mismatch_repair_MutS_sf"/>
</dbReference>
<dbReference type="SUPFAM" id="SSF53150">
    <property type="entry name" value="DNA repair protein MutS, domain II"/>
    <property type="match status" value="1"/>
</dbReference>
<dbReference type="InterPro" id="IPR027417">
    <property type="entry name" value="P-loop_NTPase"/>
</dbReference>
<organism evidence="9 10">
    <name type="scientific">Trichomonascus ciferrii</name>
    <dbReference type="NCBI Taxonomy" id="44093"/>
    <lineage>
        <taxon>Eukaryota</taxon>
        <taxon>Fungi</taxon>
        <taxon>Dikarya</taxon>
        <taxon>Ascomycota</taxon>
        <taxon>Saccharomycotina</taxon>
        <taxon>Dipodascomycetes</taxon>
        <taxon>Dipodascales</taxon>
        <taxon>Trichomonascaceae</taxon>
        <taxon>Trichomonascus</taxon>
        <taxon>Trichomonascus ciferrii complex</taxon>
    </lineage>
</organism>
<dbReference type="InterPro" id="IPR016151">
    <property type="entry name" value="DNA_mismatch_repair_MutS_N"/>
</dbReference>
<dbReference type="GO" id="GO:0030983">
    <property type="term" value="F:mismatched DNA binding"/>
    <property type="evidence" value="ECO:0007669"/>
    <property type="project" value="InterPro"/>
</dbReference>
<dbReference type="Pfam" id="PF05188">
    <property type="entry name" value="MutS_II"/>
    <property type="match status" value="1"/>
</dbReference>
<dbReference type="GO" id="GO:0005524">
    <property type="term" value="F:ATP binding"/>
    <property type="evidence" value="ECO:0007669"/>
    <property type="project" value="UniProtKB-KW"/>
</dbReference>
<keyword evidence="6" id="KW-0234">DNA repair</keyword>
<protein>
    <recommendedName>
        <fullName evidence="8">DNA mismatch repair proteins mutS family domain-containing protein</fullName>
    </recommendedName>
</protein>
<dbReference type="Gene3D" id="1.10.1420.10">
    <property type="match status" value="2"/>
</dbReference>
<dbReference type="InterPro" id="IPR045076">
    <property type="entry name" value="MutS"/>
</dbReference>
<dbReference type="InterPro" id="IPR000432">
    <property type="entry name" value="DNA_mismatch_repair_MutS_C"/>
</dbReference>
<dbReference type="Gene3D" id="3.40.50.300">
    <property type="entry name" value="P-loop containing nucleotide triphosphate hydrolases"/>
    <property type="match status" value="1"/>
</dbReference>
<dbReference type="SUPFAM" id="SSF52540">
    <property type="entry name" value="P-loop containing nucleoside triphosphate hydrolases"/>
    <property type="match status" value="1"/>
</dbReference>
<evidence type="ECO:0000256" key="7">
    <source>
        <dbReference type="SAM" id="MobiDB-lite"/>
    </source>
</evidence>
<dbReference type="InterPro" id="IPR007696">
    <property type="entry name" value="DNA_mismatch_repair_MutS_core"/>
</dbReference>
<dbReference type="AlphaFoldDB" id="A0A642V4A3"/>
<dbReference type="FunFam" id="3.40.50.300:FF:001238">
    <property type="entry name" value="DNA mismatch repair protein"/>
    <property type="match status" value="1"/>
</dbReference>
<dbReference type="PROSITE" id="PS00486">
    <property type="entry name" value="DNA_MISMATCH_REPAIR_2"/>
    <property type="match status" value="1"/>
</dbReference>
<feature type="domain" description="DNA mismatch repair proteins mutS family" evidence="8">
    <location>
        <begin position="807"/>
        <end position="823"/>
    </location>
</feature>
<dbReference type="SMART" id="SM00534">
    <property type="entry name" value="MUTSac"/>
    <property type="match status" value="1"/>
</dbReference>
<keyword evidence="2" id="KW-0547">Nucleotide-binding</keyword>
<dbReference type="OrthoDB" id="2534523at2759"/>
<dbReference type="GO" id="GO:0005739">
    <property type="term" value="C:mitochondrion"/>
    <property type="evidence" value="ECO:0007669"/>
    <property type="project" value="TreeGrafter"/>
</dbReference>
<dbReference type="Pfam" id="PF01624">
    <property type="entry name" value="MutS_I"/>
    <property type="match status" value="1"/>
</dbReference>
<name>A0A642V4A3_9ASCO</name>
<evidence type="ECO:0000256" key="1">
    <source>
        <dbReference type="ARBA" id="ARBA00006271"/>
    </source>
</evidence>
<dbReference type="PANTHER" id="PTHR11361:SF34">
    <property type="entry name" value="DNA MISMATCH REPAIR PROTEIN MSH1, MITOCHONDRIAL"/>
    <property type="match status" value="1"/>
</dbReference>
<keyword evidence="3" id="KW-0227">DNA damage</keyword>
<evidence type="ECO:0000256" key="2">
    <source>
        <dbReference type="ARBA" id="ARBA00022741"/>
    </source>
</evidence>
<dbReference type="GO" id="GO:0140664">
    <property type="term" value="F:ATP-dependent DNA damage sensor activity"/>
    <property type="evidence" value="ECO:0007669"/>
    <property type="project" value="InterPro"/>
</dbReference>
<dbReference type="GO" id="GO:0006298">
    <property type="term" value="P:mismatch repair"/>
    <property type="evidence" value="ECO:0007669"/>
    <property type="project" value="InterPro"/>
</dbReference>
<dbReference type="InterPro" id="IPR036678">
    <property type="entry name" value="MutS_con_dom_sf"/>
</dbReference>
<dbReference type="Gene3D" id="3.30.420.110">
    <property type="entry name" value="MutS, connector domain"/>
    <property type="match status" value="1"/>
</dbReference>
<evidence type="ECO:0000259" key="8">
    <source>
        <dbReference type="PROSITE" id="PS00486"/>
    </source>
</evidence>
<gene>
    <name evidence="9" type="ORF">TRICI_003328</name>
</gene>
<dbReference type="PANTHER" id="PTHR11361">
    <property type="entry name" value="DNA MISMATCH REPAIR PROTEIN MUTS FAMILY MEMBER"/>
    <property type="match status" value="1"/>
</dbReference>
<dbReference type="SUPFAM" id="SSF48334">
    <property type="entry name" value="DNA repair protein MutS, domain III"/>
    <property type="match status" value="1"/>
</dbReference>
<keyword evidence="10" id="KW-1185">Reference proteome</keyword>
<evidence type="ECO:0000256" key="6">
    <source>
        <dbReference type="ARBA" id="ARBA00023204"/>
    </source>
</evidence>
<accession>A0A642V4A3</accession>
<dbReference type="GO" id="GO:0005634">
    <property type="term" value="C:nucleus"/>
    <property type="evidence" value="ECO:0007669"/>
    <property type="project" value="TreeGrafter"/>
</dbReference>
<dbReference type="SMART" id="SM00533">
    <property type="entry name" value="MUTSd"/>
    <property type="match status" value="1"/>
</dbReference>
<evidence type="ECO:0000313" key="9">
    <source>
        <dbReference type="EMBL" id="KAA8912946.1"/>
    </source>
</evidence>
<evidence type="ECO:0000256" key="3">
    <source>
        <dbReference type="ARBA" id="ARBA00022763"/>
    </source>
</evidence>
<feature type="region of interest" description="Disordered" evidence="7">
    <location>
        <begin position="505"/>
        <end position="526"/>
    </location>
</feature>
<dbReference type="VEuPathDB" id="FungiDB:TRICI_003328"/>
<dbReference type="Pfam" id="PF00488">
    <property type="entry name" value="MutS_V"/>
    <property type="match status" value="1"/>
</dbReference>
<dbReference type="InterPro" id="IPR007860">
    <property type="entry name" value="DNA_mmatch_repair_MutS_con_dom"/>
</dbReference>
<keyword evidence="4" id="KW-0067">ATP-binding</keyword>
<dbReference type="Proteomes" id="UP000761534">
    <property type="component" value="Unassembled WGS sequence"/>
</dbReference>
<dbReference type="SUPFAM" id="SSF55271">
    <property type="entry name" value="DNA repair protein MutS, domain I"/>
    <property type="match status" value="1"/>
</dbReference>
<reference evidence="9" key="1">
    <citation type="journal article" date="2019" name="G3 (Bethesda)">
        <title>Genome Assemblies of Two Rare Opportunistic Yeast Pathogens: Diutina rugosa (syn. Candida rugosa) and Trichomonascus ciferrii (syn. Candida ciferrii).</title>
        <authorList>
            <person name="Mixao V."/>
            <person name="Saus E."/>
            <person name="Hansen A.P."/>
            <person name="Lass-Florl C."/>
            <person name="Gabaldon T."/>
        </authorList>
    </citation>
    <scope>NUCLEOTIDE SEQUENCE</scope>
    <source>
        <strain evidence="9">CBS 4856</strain>
    </source>
</reference>
<keyword evidence="5" id="KW-0238">DNA-binding</keyword>
<dbReference type="Gene3D" id="3.40.1170.10">
    <property type="entry name" value="DNA repair protein MutS, domain I"/>
    <property type="match status" value="1"/>
</dbReference>
<evidence type="ECO:0000256" key="5">
    <source>
        <dbReference type="ARBA" id="ARBA00023125"/>
    </source>
</evidence>
<dbReference type="InterPro" id="IPR017261">
    <property type="entry name" value="DNA_mismatch_repair_MutS/MSH"/>
</dbReference>
<proteinExistence type="inferred from homology"/>